<dbReference type="GO" id="GO:0055085">
    <property type="term" value="P:transmembrane transport"/>
    <property type="evidence" value="ECO:0007669"/>
    <property type="project" value="InterPro"/>
</dbReference>
<evidence type="ECO:0000313" key="3">
    <source>
        <dbReference type="EMBL" id="TVT25391.1"/>
    </source>
</evidence>
<keyword evidence="4" id="KW-1185">Reference proteome</keyword>
<keyword evidence="2" id="KW-1133">Transmembrane helix</keyword>
<protein>
    <submittedName>
        <fullName evidence="3">Low affinity iron permease family protein</fullName>
    </submittedName>
</protein>
<reference evidence="3 4" key="1">
    <citation type="submission" date="2019-07" db="EMBL/GenBank/DDBJ databases">
        <title>New species of Amycolatopsis and Streptomyces.</title>
        <authorList>
            <person name="Duangmal K."/>
            <person name="Teo W.F.A."/>
            <person name="Lipun K."/>
        </authorList>
    </citation>
    <scope>NUCLEOTIDE SEQUENCE [LARGE SCALE GENOMIC DNA]</scope>
    <source>
        <strain evidence="3 4">JCM 30562</strain>
    </source>
</reference>
<feature type="compositionally biased region" description="Basic and acidic residues" evidence="1">
    <location>
        <begin position="96"/>
        <end position="112"/>
    </location>
</feature>
<organism evidence="3 4">
    <name type="scientific">Amycolatopsis acidiphila</name>
    <dbReference type="NCBI Taxonomy" id="715473"/>
    <lineage>
        <taxon>Bacteria</taxon>
        <taxon>Bacillati</taxon>
        <taxon>Actinomycetota</taxon>
        <taxon>Actinomycetes</taxon>
        <taxon>Pseudonocardiales</taxon>
        <taxon>Pseudonocardiaceae</taxon>
        <taxon>Amycolatopsis</taxon>
    </lineage>
</organism>
<accession>A0A558AME0</accession>
<feature type="region of interest" description="Disordered" evidence="1">
    <location>
        <begin position="1"/>
        <end position="24"/>
    </location>
</feature>
<keyword evidence="2" id="KW-0472">Membrane</keyword>
<dbReference type="AlphaFoldDB" id="A0A558AME0"/>
<feature type="compositionally biased region" description="Pro residues" evidence="1">
    <location>
        <begin position="1"/>
        <end position="16"/>
    </location>
</feature>
<keyword evidence="2" id="KW-0812">Transmembrane</keyword>
<dbReference type="Proteomes" id="UP000318578">
    <property type="component" value="Unassembled WGS sequence"/>
</dbReference>
<proteinExistence type="predicted"/>
<comment type="caution">
    <text evidence="3">The sequence shown here is derived from an EMBL/GenBank/DDBJ whole genome shotgun (WGS) entry which is preliminary data.</text>
</comment>
<feature type="region of interest" description="Disordered" evidence="1">
    <location>
        <begin position="80"/>
        <end position="112"/>
    </location>
</feature>
<gene>
    <name evidence="3" type="ORF">FNH06_03475</name>
</gene>
<feature type="transmembrane region" description="Helical" evidence="2">
    <location>
        <begin position="30"/>
        <end position="50"/>
    </location>
</feature>
<dbReference type="OrthoDB" id="119761at2"/>
<dbReference type="EMBL" id="VJZA01000003">
    <property type="protein sequence ID" value="TVT25391.1"/>
    <property type="molecule type" value="Genomic_DNA"/>
</dbReference>
<sequence>MPAPAQRPARSPPPAAGNPSPGGECADGPALQLLLNSVTSVVTFVMVFIIQSEQNRGERATQAKLDAQNHVLMDVAQQVGARPPGGLPALTGLEEAPERHIRSEQRRVRERG</sequence>
<evidence type="ECO:0000313" key="4">
    <source>
        <dbReference type="Proteomes" id="UP000318578"/>
    </source>
</evidence>
<dbReference type="Pfam" id="PF04120">
    <property type="entry name" value="Iron_permease"/>
    <property type="match status" value="1"/>
</dbReference>
<dbReference type="InterPro" id="IPR007251">
    <property type="entry name" value="Iron_permease_Fet4"/>
</dbReference>
<evidence type="ECO:0000256" key="2">
    <source>
        <dbReference type="SAM" id="Phobius"/>
    </source>
</evidence>
<evidence type="ECO:0000256" key="1">
    <source>
        <dbReference type="SAM" id="MobiDB-lite"/>
    </source>
</evidence>
<name>A0A558AME0_9PSEU</name>